<feature type="transmembrane region" description="Helical" evidence="6">
    <location>
        <begin position="21"/>
        <end position="41"/>
    </location>
</feature>
<comment type="similarity">
    <text evidence="2">Belongs to the major facilitator superfamily. Sugar transporter (TC 2.A.1.1) family.</text>
</comment>
<accession>Q8MUU0</accession>
<keyword evidence="3 6" id="KW-0812">Transmembrane</keyword>
<dbReference type="Gene3D" id="1.20.1250.20">
    <property type="entry name" value="MFS general substrate transporter like domains"/>
    <property type="match status" value="1"/>
</dbReference>
<evidence type="ECO:0000259" key="7">
    <source>
        <dbReference type="PROSITE" id="PS50850"/>
    </source>
</evidence>
<keyword evidence="8" id="KW-0813">Transport</keyword>
<evidence type="ECO:0000256" key="6">
    <source>
        <dbReference type="SAM" id="Phobius"/>
    </source>
</evidence>
<dbReference type="GO" id="GO:0016020">
    <property type="term" value="C:membrane"/>
    <property type="evidence" value="ECO:0007669"/>
    <property type="project" value="UniProtKB-SubCell"/>
</dbReference>
<protein>
    <submittedName>
        <fullName evidence="8">Putative calmodulin-binding sugar transporter protein</fullName>
    </submittedName>
</protein>
<dbReference type="InterPro" id="IPR020846">
    <property type="entry name" value="MFS_dom"/>
</dbReference>
<comment type="subcellular location">
    <subcellularLocation>
        <location evidence="1">Membrane</location>
        <topology evidence="1">Multi-pass membrane protein</topology>
    </subcellularLocation>
</comment>
<name>Q8MUU0_DICDI</name>
<evidence type="ECO:0000256" key="3">
    <source>
        <dbReference type="ARBA" id="ARBA00022692"/>
    </source>
</evidence>
<evidence type="ECO:0000256" key="2">
    <source>
        <dbReference type="ARBA" id="ARBA00010992"/>
    </source>
</evidence>
<dbReference type="EMBL" id="AF510847">
    <property type="protein sequence ID" value="AAM44289.1"/>
    <property type="molecule type" value="mRNA"/>
</dbReference>
<keyword evidence="8" id="KW-0762">Sugar transport</keyword>
<evidence type="ECO:0000313" key="8">
    <source>
        <dbReference type="EMBL" id="AAM44289.1"/>
    </source>
</evidence>
<reference evidence="8" key="1">
    <citation type="submission" date="2002-05" db="EMBL/GenBank/DDBJ databases">
        <title>Dictyostelium discoideum putative sugar (and other) transporter protein.</title>
        <authorList>
            <person name="O'Day D.H."/>
            <person name="Myre M.A."/>
        </authorList>
    </citation>
    <scope>NUCLEOTIDE SEQUENCE</scope>
</reference>
<proteinExistence type="evidence at transcript level"/>
<dbReference type="VEuPathDB" id="AmoebaDB:DDB_G0292814"/>
<keyword evidence="5 6" id="KW-0472">Membrane</keyword>
<dbReference type="PANTHER" id="PTHR48022">
    <property type="entry name" value="PLASTIDIC GLUCOSE TRANSPORTER 4"/>
    <property type="match status" value="1"/>
</dbReference>
<organism evidence="8">
    <name type="scientific">Dictyostelium discoideum</name>
    <name type="common">Social amoeba</name>
    <dbReference type="NCBI Taxonomy" id="44689"/>
    <lineage>
        <taxon>Eukaryota</taxon>
        <taxon>Amoebozoa</taxon>
        <taxon>Evosea</taxon>
        <taxon>Eumycetozoa</taxon>
        <taxon>Dictyostelia</taxon>
        <taxon>Dictyosteliales</taxon>
        <taxon>Dictyosteliaceae</taxon>
        <taxon>Dictyostelium</taxon>
    </lineage>
</organism>
<dbReference type="GO" id="GO:0022857">
    <property type="term" value="F:transmembrane transporter activity"/>
    <property type="evidence" value="ECO:0007669"/>
    <property type="project" value="InterPro"/>
</dbReference>
<dbReference type="AlphaFoldDB" id="Q8MUU0"/>
<feature type="transmembrane region" description="Helical" evidence="6">
    <location>
        <begin position="77"/>
        <end position="99"/>
    </location>
</feature>
<dbReference type="InterPro" id="IPR050360">
    <property type="entry name" value="MFS_Sugar_Transporters"/>
</dbReference>
<sequence length="100" mass="10863">MYFSTTIFLDAGIDGKNAPEIAAIILQVWNVLTTLIAISFVDRLGRRFLLFTGSVVMTVCDLLIALFFVVLHGSAKGWASIVFLFIFVAGFEASIGTLVS</sequence>
<evidence type="ECO:0000256" key="1">
    <source>
        <dbReference type="ARBA" id="ARBA00004141"/>
    </source>
</evidence>
<dbReference type="InterPro" id="IPR005828">
    <property type="entry name" value="MFS_sugar_transport-like"/>
</dbReference>
<dbReference type="InterPro" id="IPR036259">
    <property type="entry name" value="MFS_trans_sf"/>
</dbReference>
<evidence type="ECO:0000256" key="5">
    <source>
        <dbReference type="ARBA" id="ARBA00023136"/>
    </source>
</evidence>
<dbReference type="PANTHER" id="PTHR48022:SF2">
    <property type="entry name" value="PLASTIDIC GLUCOSE TRANSPORTER 4"/>
    <property type="match status" value="1"/>
</dbReference>
<dbReference type="SUPFAM" id="SSF103473">
    <property type="entry name" value="MFS general substrate transporter"/>
    <property type="match status" value="1"/>
</dbReference>
<dbReference type="Pfam" id="PF00083">
    <property type="entry name" value="Sugar_tr"/>
    <property type="match status" value="1"/>
</dbReference>
<evidence type="ECO:0000256" key="4">
    <source>
        <dbReference type="ARBA" id="ARBA00022989"/>
    </source>
</evidence>
<keyword evidence="4 6" id="KW-1133">Transmembrane helix</keyword>
<dbReference type="PROSITE" id="PS50850">
    <property type="entry name" value="MFS"/>
    <property type="match status" value="1"/>
</dbReference>
<feature type="transmembrane region" description="Helical" evidence="6">
    <location>
        <begin position="48"/>
        <end position="71"/>
    </location>
</feature>
<feature type="domain" description="Major facilitator superfamily (MFS) profile" evidence="7">
    <location>
        <begin position="1"/>
        <end position="100"/>
    </location>
</feature>